<keyword evidence="2" id="KW-1185">Reference proteome</keyword>
<evidence type="ECO:0000313" key="1">
    <source>
        <dbReference type="EMBL" id="MFG6457878.1"/>
    </source>
</evidence>
<sequence length="119" mass="12619">MSDYTGAALSAASANALRDSEGLTDWLSGECTRAPTVGWCRVLRDKTAEDFASTSVPALVALAFDAGQRHAVRCAAMDALSARYCSQPAVKAAIEDGADDIARQMADDARAELRECCHH</sequence>
<accession>A0ABW7G7D2</accession>
<proteinExistence type="predicted"/>
<evidence type="ECO:0000313" key="2">
    <source>
        <dbReference type="Proteomes" id="UP001606305"/>
    </source>
</evidence>
<protein>
    <recommendedName>
        <fullName evidence="3">HEAT repeat domain-containing protein</fullName>
    </recommendedName>
</protein>
<dbReference type="RefSeq" id="WP_394488733.1">
    <property type="nucleotide sequence ID" value="NZ_JBIGIA010000009.1"/>
</dbReference>
<comment type="caution">
    <text evidence="1">The sequence shown here is derived from an EMBL/GenBank/DDBJ whole genome shotgun (WGS) entry which is preliminary data.</text>
</comment>
<evidence type="ECO:0008006" key="3">
    <source>
        <dbReference type="Google" id="ProtNLM"/>
    </source>
</evidence>
<gene>
    <name evidence="1" type="ORF">ACG00X_13630</name>
</gene>
<dbReference type="Proteomes" id="UP001606305">
    <property type="component" value="Unassembled WGS sequence"/>
</dbReference>
<reference evidence="1 2" key="1">
    <citation type="submission" date="2024-09" db="EMBL/GenBank/DDBJ databases">
        <title>Novel species of the genus Pelomonas and Roseateles isolated from streams.</title>
        <authorList>
            <person name="Lu H."/>
        </authorList>
    </citation>
    <scope>NUCLEOTIDE SEQUENCE [LARGE SCALE GENOMIC DNA]</scope>
    <source>
        <strain evidence="1 2">BYS96W</strain>
    </source>
</reference>
<name>A0ABW7G7D2_9BURK</name>
<organism evidence="1 2">
    <name type="scientific">Pelomonas nitida</name>
    <dbReference type="NCBI Taxonomy" id="3299027"/>
    <lineage>
        <taxon>Bacteria</taxon>
        <taxon>Pseudomonadati</taxon>
        <taxon>Pseudomonadota</taxon>
        <taxon>Betaproteobacteria</taxon>
        <taxon>Burkholderiales</taxon>
        <taxon>Sphaerotilaceae</taxon>
        <taxon>Roseateles</taxon>
    </lineage>
</organism>
<dbReference type="EMBL" id="JBIGIA010000009">
    <property type="protein sequence ID" value="MFG6457878.1"/>
    <property type="molecule type" value="Genomic_DNA"/>
</dbReference>